<proteinExistence type="predicted"/>
<dbReference type="EMBL" id="LBVL01000011">
    <property type="protein sequence ID" value="KKQ85005.1"/>
    <property type="molecule type" value="Genomic_DNA"/>
</dbReference>
<name>A0A0G0LAV3_9BACT</name>
<gene>
    <name evidence="1" type="ORF">UT08_C0011G0023</name>
</gene>
<evidence type="ECO:0000313" key="2">
    <source>
        <dbReference type="Proteomes" id="UP000034081"/>
    </source>
</evidence>
<dbReference type="STRING" id="1618570.UT08_C0011G0023"/>
<reference evidence="1 2" key="1">
    <citation type="journal article" date="2015" name="Nature">
        <title>rRNA introns, odd ribosomes, and small enigmatic genomes across a large radiation of phyla.</title>
        <authorList>
            <person name="Brown C.T."/>
            <person name="Hug L.A."/>
            <person name="Thomas B.C."/>
            <person name="Sharon I."/>
            <person name="Castelle C.J."/>
            <person name="Singh A."/>
            <person name="Wilkins M.J."/>
            <person name="Williams K.H."/>
            <person name="Banfield J.F."/>
        </authorList>
    </citation>
    <scope>NUCLEOTIDE SEQUENCE [LARGE SCALE GENOMIC DNA]</scope>
</reference>
<organism evidence="1 2">
    <name type="scientific">Candidatus Woesebacteria bacterium GW2011_GWB1_38_8</name>
    <dbReference type="NCBI Taxonomy" id="1618570"/>
    <lineage>
        <taxon>Bacteria</taxon>
        <taxon>Candidatus Woeseibacteriota</taxon>
    </lineage>
</organism>
<protein>
    <submittedName>
        <fullName evidence="1">Uncharacterized protein</fullName>
    </submittedName>
</protein>
<dbReference type="AlphaFoldDB" id="A0A0G0LAV3"/>
<accession>A0A0G0LAV3</accession>
<comment type="caution">
    <text evidence="1">The sequence shown here is derived from an EMBL/GenBank/DDBJ whole genome shotgun (WGS) entry which is preliminary data.</text>
</comment>
<sequence>MLKEIDRWLESKELEEQDWILSQGLRYTSQTIRSAGYYIAGNTRVRARDLGFEPHPSPLVLDDFSLTYKESISFYLWFIDAITTEEANHFLGDIEKAELQLSVEVENLFLKKDDRGVRNVVRPDIETVAQDIENIRKAKDNTVVVLNHGKWNTFPHLGYMFMYLAVMDELKERGYPEENIVFVIANDTNKDIKLSGSVPLLNTAWRASFNAYMPYDFICSSGDLDSWEEAPGYWTTKYGILKPDYVVVNPKDRLAKQRIKQVQQAGTQVLKCNSVQVIDTDERGRPFKRTGIHTSDLKSVLDLDLMTYVGVRNWLLQEKWAIGAFERKANWRDFLIERGLL</sequence>
<dbReference type="Proteomes" id="UP000034081">
    <property type="component" value="Unassembled WGS sequence"/>
</dbReference>
<evidence type="ECO:0000313" key="1">
    <source>
        <dbReference type="EMBL" id="KKQ85005.1"/>
    </source>
</evidence>